<keyword evidence="2" id="KW-0472">Membrane</keyword>
<accession>A0A6A6TY58</accession>
<keyword evidence="2" id="KW-0812">Transmembrane</keyword>
<name>A0A6A6TY58_9PEZI</name>
<feature type="compositionally biased region" description="Polar residues" evidence="1">
    <location>
        <begin position="62"/>
        <end position="72"/>
    </location>
</feature>
<dbReference type="OrthoDB" id="10509423at2759"/>
<reference evidence="3" key="1">
    <citation type="journal article" date="2020" name="Stud. Mycol.">
        <title>101 Dothideomycetes genomes: a test case for predicting lifestyles and emergence of pathogens.</title>
        <authorList>
            <person name="Haridas S."/>
            <person name="Albert R."/>
            <person name="Binder M."/>
            <person name="Bloem J."/>
            <person name="Labutti K."/>
            <person name="Salamov A."/>
            <person name="Andreopoulos B."/>
            <person name="Baker S."/>
            <person name="Barry K."/>
            <person name="Bills G."/>
            <person name="Bluhm B."/>
            <person name="Cannon C."/>
            <person name="Castanera R."/>
            <person name="Culley D."/>
            <person name="Daum C."/>
            <person name="Ezra D."/>
            <person name="Gonzalez J."/>
            <person name="Henrissat B."/>
            <person name="Kuo A."/>
            <person name="Liang C."/>
            <person name="Lipzen A."/>
            <person name="Lutzoni F."/>
            <person name="Magnuson J."/>
            <person name="Mondo S."/>
            <person name="Nolan M."/>
            <person name="Ohm R."/>
            <person name="Pangilinan J."/>
            <person name="Park H.-J."/>
            <person name="Ramirez L."/>
            <person name="Alfaro M."/>
            <person name="Sun H."/>
            <person name="Tritt A."/>
            <person name="Yoshinaga Y."/>
            <person name="Zwiers L.-H."/>
            <person name="Turgeon B."/>
            <person name="Goodwin S."/>
            <person name="Spatafora J."/>
            <person name="Crous P."/>
            <person name="Grigoriev I."/>
        </authorList>
    </citation>
    <scope>NUCLEOTIDE SEQUENCE</scope>
    <source>
        <strain evidence="3">CBS 115976</strain>
    </source>
</reference>
<feature type="region of interest" description="Disordered" evidence="1">
    <location>
        <begin position="41"/>
        <end position="97"/>
    </location>
</feature>
<keyword evidence="2" id="KW-1133">Transmembrane helix</keyword>
<feature type="transmembrane region" description="Helical" evidence="2">
    <location>
        <begin position="17"/>
        <end position="34"/>
    </location>
</feature>
<gene>
    <name evidence="3" type="ORF">BT63DRAFT_460667</name>
</gene>
<organism evidence="3 4">
    <name type="scientific">Microthyrium microscopicum</name>
    <dbReference type="NCBI Taxonomy" id="703497"/>
    <lineage>
        <taxon>Eukaryota</taxon>
        <taxon>Fungi</taxon>
        <taxon>Dikarya</taxon>
        <taxon>Ascomycota</taxon>
        <taxon>Pezizomycotina</taxon>
        <taxon>Dothideomycetes</taxon>
        <taxon>Dothideomycetes incertae sedis</taxon>
        <taxon>Microthyriales</taxon>
        <taxon>Microthyriaceae</taxon>
        <taxon>Microthyrium</taxon>
    </lineage>
</organism>
<dbReference type="Proteomes" id="UP000799302">
    <property type="component" value="Unassembled WGS sequence"/>
</dbReference>
<sequence length="97" mass="10730">MTIWDGHGRTPHDTLEQFLSAGAMILCLPCLICSKIRIPGTKKHVGNPPEPTEPRNEPVVSKSMNINQNYSDSGRRAGKAELEDENMQLTPMAEKVT</sequence>
<dbReference type="AlphaFoldDB" id="A0A6A6TY58"/>
<evidence type="ECO:0000313" key="3">
    <source>
        <dbReference type="EMBL" id="KAF2664366.1"/>
    </source>
</evidence>
<evidence type="ECO:0000256" key="2">
    <source>
        <dbReference type="SAM" id="Phobius"/>
    </source>
</evidence>
<dbReference type="EMBL" id="MU004243">
    <property type="protein sequence ID" value="KAF2664366.1"/>
    <property type="molecule type" value="Genomic_DNA"/>
</dbReference>
<proteinExistence type="predicted"/>
<evidence type="ECO:0000256" key="1">
    <source>
        <dbReference type="SAM" id="MobiDB-lite"/>
    </source>
</evidence>
<protein>
    <submittedName>
        <fullName evidence="3">Uncharacterized protein</fullName>
    </submittedName>
</protein>
<keyword evidence="4" id="KW-1185">Reference proteome</keyword>
<evidence type="ECO:0000313" key="4">
    <source>
        <dbReference type="Proteomes" id="UP000799302"/>
    </source>
</evidence>